<protein>
    <submittedName>
        <fullName evidence="2">Sugar nucleotide-binding protein</fullName>
    </submittedName>
</protein>
<accession>A0ABY2V881</accession>
<dbReference type="PANTHER" id="PTHR12126">
    <property type="entry name" value="NADH-UBIQUINONE OXIDOREDUCTASE 39 KDA SUBUNIT-RELATED"/>
    <property type="match status" value="1"/>
</dbReference>
<dbReference type="InterPro" id="IPR036291">
    <property type="entry name" value="NAD(P)-bd_dom_sf"/>
</dbReference>
<dbReference type="RefSeq" id="WP_011063703.1">
    <property type="nucleotide sequence ID" value="NZ_CP022097.2"/>
</dbReference>
<dbReference type="Pfam" id="PF01370">
    <property type="entry name" value="Epimerase"/>
    <property type="match status" value="1"/>
</dbReference>
<evidence type="ECO:0000259" key="1">
    <source>
        <dbReference type="Pfam" id="PF01370"/>
    </source>
</evidence>
<organism evidence="2 3">
    <name type="scientific">Pseudomonas protegens</name>
    <dbReference type="NCBI Taxonomy" id="380021"/>
    <lineage>
        <taxon>Bacteria</taxon>
        <taxon>Pseudomonadati</taxon>
        <taxon>Pseudomonadota</taxon>
        <taxon>Gammaproteobacteria</taxon>
        <taxon>Pseudomonadales</taxon>
        <taxon>Pseudomonadaceae</taxon>
        <taxon>Pseudomonas</taxon>
    </lineage>
</organism>
<comment type="caution">
    <text evidence="2">The sequence shown here is derived from an EMBL/GenBank/DDBJ whole genome shotgun (WGS) entry which is preliminary data.</text>
</comment>
<dbReference type="SUPFAM" id="SSF51735">
    <property type="entry name" value="NAD(P)-binding Rossmann-fold domains"/>
    <property type="match status" value="1"/>
</dbReference>
<keyword evidence="3" id="KW-1185">Reference proteome</keyword>
<proteinExistence type="predicted"/>
<feature type="domain" description="NAD-dependent epimerase/dehydratase" evidence="1">
    <location>
        <begin position="3"/>
        <end position="109"/>
    </location>
</feature>
<dbReference type="InterPro" id="IPR051207">
    <property type="entry name" value="ComplexI_NDUFA9_subunit"/>
</dbReference>
<gene>
    <name evidence="2" type="ORF">FEF10_31580</name>
</gene>
<sequence>MRIAITGATGYIGRRLVRAARLAGHEILALSRRPMAEPGVTWQAFDLADNLPLSLPEDIAVVFHLAVKTQHDFGESSVEQDAAQRLIEAAAVVGAGVVFVSSQAACADAPTAYGRIKWQIEGKTLAAGGWVVRPGQVYGGAELGLFGLLCTLVRRLPVLPAFIPTPYVQPVHVDDLVDVLLACPAQAPSTVLCIAATEGVGFTEFLQAIARGRTARRPVSIPVPTLLIRILVKLLGARLSSRLGLDRLLSLFALKLMDTAADLQRVSVALRPLGAGMTRSGRGRRELLVEGRVFLTYVLRVRPAGALVRRYARAIEALKSGRALPLPELMQRLPALLALLDGAGGIDDAFRRELAWRLEAAMMVAEASPQGAGRFLGLDRPGGWWRGALRIFWAVSGETIRRIGQVILRPFLSRVGRRGAF</sequence>
<dbReference type="PANTHER" id="PTHR12126:SF11">
    <property type="entry name" value="NADH DEHYDROGENASE [UBIQUINONE] 1 ALPHA SUBCOMPLEX SUBUNIT 9, MITOCHONDRIAL"/>
    <property type="match status" value="1"/>
</dbReference>
<dbReference type="InterPro" id="IPR001509">
    <property type="entry name" value="Epimerase_deHydtase"/>
</dbReference>
<name>A0ABY2V881_9PSED</name>
<dbReference type="EMBL" id="VAVY01000006">
    <property type="protein sequence ID" value="TMM59957.1"/>
    <property type="molecule type" value="Genomic_DNA"/>
</dbReference>
<dbReference type="Gene3D" id="3.40.50.720">
    <property type="entry name" value="NAD(P)-binding Rossmann-like Domain"/>
    <property type="match status" value="1"/>
</dbReference>
<reference evidence="2 3" key="1">
    <citation type="submission" date="2019-05" db="EMBL/GenBank/DDBJ databases">
        <title>Identification and Biocontrol Activity Analysis of Biocontrol Strain PF-1 Based on Genome-wide Data.</title>
        <authorList>
            <person name="Qi J."/>
        </authorList>
    </citation>
    <scope>NUCLEOTIDE SEQUENCE [LARGE SCALE GENOMIC DNA]</scope>
    <source>
        <strain evidence="2 3">PF-1</strain>
    </source>
</reference>
<evidence type="ECO:0000313" key="3">
    <source>
        <dbReference type="Proteomes" id="UP000310095"/>
    </source>
</evidence>
<evidence type="ECO:0000313" key="2">
    <source>
        <dbReference type="EMBL" id="TMM59957.1"/>
    </source>
</evidence>
<dbReference type="Proteomes" id="UP000310095">
    <property type="component" value="Unassembled WGS sequence"/>
</dbReference>